<proteinExistence type="predicted"/>
<evidence type="ECO:0000313" key="3">
    <source>
        <dbReference type="Proteomes" id="UP001592531"/>
    </source>
</evidence>
<dbReference type="PROSITE" id="PS50995">
    <property type="entry name" value="HTH_MARR_2"/>
    <property type="match status" value="1"/>
</dbReference>
<protein>
    <submittedName>
        <fullName evidence="2">MarR family winged helix-turn-helix transcriptional regulator</fullName>
    </submittedName>
</protein>
<gene>
    <name evidence="2" type="ORF">ACEZDE_15385</name>
</gene>
<dbReference type="RefSeq" id="WP_380536718.1">
    <property type="nucleotide sequence ID" value="NZ_JBHFAB010000010.1"/>
</dbReference>
<evidence type="ECO:0000313" key="2">
    <source>
        <dbReference type="EMBL" id="MFC1418014.1"/>
    </source>
</evidence>
<reference evidence="2 3" key="1">
    <citation type="submission" date="2024-09" db="EMBL/GenBank/DDBJ databases">
        <authorList>
            <person name="Lee S.D."/>
        </authorList>
    </citation>
    <scope>NUCLEOTIDE SEQUENCE [LARGE SCALE GENOMIC DNA]</scope>
    <source>
        <strain evidence="2 3">N8-3</strain>
    </source>
</reference>
<dbReference type="InterPro" id="IPR036388">
    <property type="entry name" value="WH-like_DNA-bd_sf"/>
</dbReference>
<dbReference type="Gene3D" id="1.10.10.10">
    <property type="entry name" value="Winged helix-like DNA-binding domain superfamily/Winged helix DNA-binding domain"/>
    <property type="match status" value="1"/>
</dbReference>
<dbReference type="InterPro" id="IPR036390">
    <property type="entry name" value="WH_DNA-bd_sf"/>
</dbReference>
<dbReference type="InterPro" id="IPR039422">
    <property type="entry name" value="MarR/SlyA-like"/>
</dbReference>
<accession>A0ABV6VW59</accession>
<comment type="caution">
    <text evidence="2">The sequence shown here is derived from an EMBL/GenBank/DDBJ whole genome shotgun (WGS) entry which is preliminary data.</text>
</comment>
<dbReference type="SMART" id="SM00347">
    <property type="entry name" value="HTH_MARR"/>
    <property type="match status" value="1"/>
</dbReference>
<dbReference type="EMBL" id="JBHFAB010000010">
    <property type="protein sequence ID" value="MFC1418014.1"/>
    <property type="molecule type" value="Genomic_DNA"/>
</dbReference>
<dbReference type="PANTHER" id="PTHR33164:SF99">
    <property type="entry name" value="MARR FAMILY REGULATORY PROTEIN"/>
    <property type="match status" value="1"/>
</dbReference>
<name>A0ABV6VW59_9ACTN</name>
<dbReference type="SUPFAM" id="SSF46785">
    <property type="entry name" value="Winged helix' DNA-binding domain"/>
    <property type="match status" value="1"/>
</dbReference>
<keyword evidence="3" id="KW-1185">Reference proteome</keyword>
<organism evidence="2 3">
    <name type="scientific">Streptacidiphilus cavernicola</name>
    <dbReference type="NCBI Taxonomy" id="3342716"/>
    <lineage>
        <taxon>Bacteria</taxon>
        <taxon>Bacillati</taxon>
        <taxon>Actinomycetota</taxon>
        <taxon>Actinomycetes</taxon>
        <taxon>Kitasatosporales</taxon>
        <taxon>Streptomycetaceae</taxon>
        <taxon>Streptacidiphilus</taxon>
    </lineage>
</organism>
<dbReference type="Proteomes" id="UP001592531">
    <property type="component" value="Unassembled WGS sequence"/>
</dbReference>
<dbReference type="PANTHER" id="PTHR33164">
    <property type="entry name" value="TRANSCRIPTIONAL REGULATOR, MARR FAMILY"/>
    <property type="match status" value="1"/>
</dbReference>
<dbReference type="Pfam" id="PF01047">
    <property type="entry name" value="MarR"/>
    <property type="match status" value="1"/>
</dbReference>
<sequence>MTAEPRWLDDQERAAWIAFLAASNLVARKLEQQLKEEAGLSHTQYEVLVQLSAAEGRALRMTELADLLITSKSGLTYQITQLERAGLVSRRSCPSDVRGVIAELTDQGMDVLRRAAPGHVEAVREALIDVLTPEQRDHLAEGLGEVSRRLRGVGGRADLTP</sequence>
<dbReference type="InterPro" id="IPR000835">
    <property type="entry name" value="HTH_MarR-typ"/>
</dbReference>
<feature type="domain" description="HTH marR-type" evidence="1">
    <location>
        <begin position="1"/>
        <end position="148"/>
    </location>
</feature>
<evidence type="ECO:0000259" key="1">
    <source>
        <dbReference type="PROSITE" id="PS50995"/>
    </source>
</evidence>